<keyword evidence="1" id="KW-0472">Membrane</keyword>
<feature type="transmembrane region" description="Helical" evidence="1">
    <location>
        <begin position="100"/>
        <end position="121"/>
    </location>
</feature>
<feature type="transmembrane region" description="Helical" evidence="1">
    <location>
        <begin position="216"/>
        <end position="238"/>
    </location>
</feature>
<protein>
    <recommendedName>
        <fullName evidence="4">Glucosyl transferase GtrII</fullName>
    </recommendedName>
</protein>
<dbReference type="Proteomes" id="UP000183898">
    <property type="component" value="Unassembled WGS sequence"/>
</dbReference>
<feature type="transmembrane region" description="Helical" evidence="1">
    <location>
        <begin position="258"/>
        <end position="281"/>
    </location>
</feature>
<reference evidence="2 3" key="1">
    <citation type="submission" date="2016-10" db="EMBL/GenBank/DDBJ databases">
        <authorList>
            <person name="de Groot N.N."/>
        </authorList>
    </citation>
    <scope>NUCLEOTIDE SEQUENCE [LARGE SCALE GENOMIC DNA]</scope>
    <source>
        <strain evidence="2 3">Nl18</strain>
    </source>
</reference>
<feature type="transmembrane region" description="Helical" evidence="1">
    <location>
        <begin position="293"/>
        <end position="311"/>
    </location>
</feature>
<organism evidence="2 3">
    <name type="scientific">Nitrosospira multiformis</name>
    <dbReference type="NCBI Taxonomy" id="1231"/>
    <lineage>
        <taxon>Bacteria</taxon>
        <taxon>Pseudomonadati</taxon>
        <taxon>Pseudomonadota</taxon>
        <taxon>Betaproteobacteria</taxon>
        <taxon>Nitrosomonadales</taxon>
        <taxon>Nitrosomonadaceae</taxon>
        <taxon>Nitrosospira</taxon>
    </lineage>
</organism>
<dbReference type="AlphaFoldDB" id="A0A1H8BK86"/>
<dbReference type="EMBL" id="FOCT01000001">
    <property type="protein sequence ID" value="SEM83196.1"/>
    <property type="molecule type" value="Genomic_DNA"/>
</dbReference>
<gene>
    <name evidence="2" type="ORF">SAMN05216404_101277</name>
</gene>
<evidence type="ECO:0008006" key="4">
    <source>
        <dbReference type="Google" id="ProtNLM"/>
    </source>
</evidence>
<keyword evidence="1" id="KW-1133">Transmembrane helix</keyword>
<proteinExistence type="predicted"/>
<evidence type="ECO:0000313" key="3">
    <source>
        <dbReference type="Proteomes" id="UP000183898"/>
    </source>
</evidence>
<feature type="transmembrane region" description="Helical" evidence="1">
    <location>
        <begin position="171"/>
        <end position="204"/>
    </location>
</feature>
<evidence type="ECO:0000256" key="1">
    <source>
        <dbReference type="SAM" id="Phobius"/>
    </source>
</evidence>
<feature type="transmembrane region" description="Helical" evidence="1">
    <location>
        <begin position="133"/>
        <end position="159"/>
    </location>
</feature>
<dbReference type="RefSeq" id="WP_139176645.1">
    <property type="nucleotide sequence ID" value="NZ_FOCT01000001.1"/>
</dbReference>
<evidence type="ECO:0000313" key="2">
    <source>
        <dbReference type="EMBL" id="SEM83196.1"/>
    </source>
</evidence>
<name>A0A1H8BK86_9PROT</name>
<keyword evidence="1" id="KW-0812">Transmembrane</keyword>
<accession>A0A1H8BK86</accession>
<feature type="transmembrane region" description="Helical" evidence="1">
    <location>
        <begin position="337"/>
        <end position="356"/>
    </location>
</feature>
<sequence length="524" mass="56754">MTITSKNPRKAEFWPSHIPIHVLTLVAVSLAVLPVLSAQHLPLLDSAAHIARIAVLRDLIITGAGSPFYSLDTLLLPNVAFDILGIGLVNALEPETVARLFFALTLVLMLTGTLVLNRIAIGRWSVAPLVSSFLLFNLVSILGFFSYIFGLALMLWALAMRLSLERSAWVWRTIFGVCAGVLLLMCHVFAFGIYAVMVIGVGVAAMTERRIGLRRLAGYGLEQIPACLLYLAMSAHQVGAGAYKMPFWQSKMFGLAKAFTSGSFAGDMAFVLGAVSFGVLLVTATRFRLARSFWPGLAALVLLYLALPFSLNSGSYVDSRMPIAIVLLGLAGTDMQILRGVLSNVFLAVLGGSLLAKQLALTMLWASVDPQIDAIVTALRALPKNAIIMQLECHPEESDVMNVYRSRQPPLTHAAALAGLDGTRYLPNVFAIKGQQPIQVVPAYQPFYQAFQSFGASVCTRAEYVDAVRKVQNLAVAKNETQYTVHPLYLLLIRPPAPHMLDGVAMRVAAAPAWEVYAIAAGQD</sequence>